<evidence type="ECO:0000256" key="6">
    <source>
        <dbReference type="ARBA" id="ARBA00023004"/>
    </source>
</evidence>
<keyword evidence="17" id="KW-1185">Reference proteome</keyword>
<keyword evidence="8 12" id="KW-0798">TonB box</keyword>
<gene>
    <name evidence="16" type="ORF">EDB95_3410</name>
</gene>
<dbReference type="Gene3D" id="2.60.40.1120">
    <property type="entry name" value="Carboxypeptidase-like, regulatory domain"/>
    <property type="match status" value="1"/>
</dbReference>
<evidence type="ECO:0000256" key="3">
    <source>
        <dbReference type="ARBA" id="ARBA00022452"/>
    </source>
</evidence>
<keyword evidence="2 11" id="KW-0813">Transport</keyword>
<accession>A0A4R8DVA4</accession>
<keyword evidence="7" id="KW-0406">Ion transport</keyword>
<dbReference type="InterPro" id="IPR039426">
    <property type="entry name" value="TonB-dep_rcpt-like"/>
</dbReference>
<evidence type="ECO:0000313" key="16">
    <source>
        <dbReference type="EMBL" id="TDX02352.1"/>
    </source>
</evidence>
<evidence type="ECO:0000256" key="5">
    <source>
        <dbReference type="ARBA" id="ARBA00022692"/>
    </source>
</evidence>
<dbReference type="Gene3D" id="2.40.170.20">
    <property type="entry name" value="TonB-dependent receptor, beta-barrel domain"/>
    <property type="match status" value="1"/>
</dbReference>
<dbReference type="Pfam" id="PF13620">
    <property type="entry name" value="CarboxypepD_reg"/>
    <property type="match status" value="1"/>
</dbReference>
<feature type="chain" id="PRO_5020502060" evidence="13">
    <location>
        <begin position="17"/>
        <end position="797"/>
    </location>
</feature>
<feature type="signal peptide" evidence="13">
    <location>
        <begin position="1"/>
        <end position="16"/>
    </location>
</feature>
<organism evidence="16 17">
    <name type="scientific">Dinghuibacter silviterrae</name>
    <dbReference type="NCBI Taxonomy" id="1539049"/>
    <lineage>
        <taxon>Bacteria</taxon>
        <taxon>Pseudomonadati</taxon>
        <taxon>Bacteroidota</taxon>
        <taxon>Chitinophagia</taxon>
        <taxon>Chitinophagales</taxon>
        <taxon>Chitinophagaceae</taxon>
        <taxon>Dinghuibacter</taxon>
    </lineage>
</organism>
<sequence length="797" mass="86137">MRYALLLCCLLRVCFAQTLHGRVTGAHGEPVAGATVRVLNTVVEATTGADGRFTLAVGAAAGGVGRTAKAPPDGAARRDAASTARLTLYVTAPGYASRIVSGDSLDISLAPAIRQLDDIVVSAGKKEENSRDLPLSLTTLNAAAAERLWAMEDLRDEVSNLYAAGPGDGRDVISIRGVTSTSYDPAVTTYVDGVSAMSLKSYIPQLFDVDRIEVLKGPQGTLYGRNALGGVINVITRPPTGERKAFVEADLGNYDQQRYSAGLQLPVVRDRLFLSAAVLYEGRHGFYTNDYTHTDFDRQHRFGGNYALRYLAGNHWSVEGTFKHLENRNNGAFPLMATPGMVLAHPYHVDQNAVTTMVDNTVNASLAARYAGPRFTFSTQTAYASNYRIYQQPIDGDFSPVDAITLINNYGKPWNKVSNVTEELRFGSAAAARGLKAGGWDWTAGLYGFYQDVPTKQGTHYGKDAALVGSPDSNYAIVDNSTQYGAGLAAYGQVTRHLAHGWSMTAGLRYDYEHNHERVYGAYVPDGGSASTIQPDTAANASYGAFSPMGAIAKTLDPHTSAYARYARGYRTGGLTAISGDPTQPPLYPYKPEYSNNWEAGVKGAYGRVTADIALFYCVINDVQVPTLELPAGVTVTKNAGRLESRGLDADVQALLATGLRLTYGFGLTHATYDKLDLSQNGSAEDLKGKTQVFTPDMTSNLGLQYTVKLDSKWSAHIRGEWIYRGRQYFDLANKIEQGAYQVVNAGAGVAYGDVTLEGWARNLSKTRYIAYAYDFGATHLGDPCTYGVTLRWAGRL</sequence>
<evidence type="ECO:0000313" key="17">
    <source>
        <dbReference type="Proteomes" id="UP000294498"/>
    </source>
</evidence>
<keyword evidence="10 11" id="KW-0998">Cell outer membrane</keyword>
<dbReference type="Pfam" id="PF07715">
    <property type="entry name" value="Plug"/>
    <property type="match status" value="1"/>
</dbReference>
<proteinExistence type="inferred from homology"/>
<evidence type="ECO:0000259" key="15">
    <source>
        <dbReference type="Pfam" id="PF07715"/>
    </source>
</evidence>
<dbReference type="GO" id="GO:0006826">
    <property type="term" value="P:iron ion transport"/>
    <property type="evidence" value="ECO:0007669"/>
    <property type="project" value="UniProtKB-KW"/>
</dbReference>
<evidence type="ECO:0000256" key="2">
    <source>
        <dbReference type="ARBA" id="ARBA00022448"/>
    </source>
</evidence>
<name>A0A4R8DVA4_9BACT</name>
<evidence type="ECO:0000256" key="12">
    <source>
        <dbReference type="RuleBase" id="RU003357"/>
    </source>
</evidence>
<keyword evidence="4" id="KW-0410">Iron transport</keyword>
<evidence type="ECO:0000259" key="14">
    <source>
        <dbReference type="Pfam" id="PF00593"/>
    </source>
</evidence>
<dbReference type="PANTHER" id="PTHR32552">
    <property type="entry name" value="FERRICHROME IRON RECEPTOR-RELATED"/>
    <property type="match status" value="1"/>
</dbReference>
<keyword evidence="13" id="KW-0732">Signal</keyword>
<dbReference type="GO" id="GO:0009279">
    <property type="term" value="C:cell outer membrane"/>
    <property type="evidence" value="ECO:0007669"/>
    <property type="project" value="UniProtKB-SubCell"/>
</dbReference>
<evidence type="ECO:0000256" key="9">
    <source>
        <dbReference type="ARBA" id="ARBA00023136"/>
    </source>
</evidence>
<evidence type="ECO:0000256" key="8">
    <source>
        <dbReference type="ARBA" id="ARBA00023077"/>
    </source>
</evidence>
<comment type="caution">
    <text evidence="16">The sequence shown here is derived from an EMBL/GenBank/DDBJ whole genome shotgun (WGS) entry which is preliminary data.</text>
</comment>
<dbReference type="InterPro" id="IPR036942">
    <property type="entry name" value="Beta-barrel_TonB_sf"/>
</dbReference>
<evidence type="ECO:0000256" key="7">
    <source>
        <dbReference type="ARBA" id="ARBA00023065"/>
    </source>
</evidence>
<dbReference type="InterPro" id="IPR012910">
    <property type="entry name" value="Plug_dom"/>
</dbReference>
<evidence type="ECO:0000256" key="10">
    <source>
        <dbReference type="ARBA" id="ARBA00023237"/>
    </source>
</evidence>
<keyword evidence="3 11" id="KW-1134">Transmembrane beta strand</keyword>
<keyword evidence="16" id="KW-0675">Receptor</keyword>
<evidence type="ECO:0000256" key="1">
    <source>
        <dbReference type="ARBA" id="ARBA00004571"/>
    </source>
</evidence>
<dbReference type="OrthoDB" id="9775095at2"/>
<feature type="domain" description="TonB-dependent receptor-like beta-barrel" evidence="14">
    <location>
        <begin position="254"/>
        <end position="764"/>
    </location>
</feature>
<evidence type="ECO:0000256" key="11">
    <source>
        <dbReference type="PROSITE-ProRule" id="PRU01360"/>
    </source>
</evidence>
<feature type="domain" description="TonB-dependent receptor plug" evidence="15">
    <location>
        <begin position="151"/>
        <end position="231"/>
    </location>
</feature>
<dbReference type="InterPro" id="IPR008969">
    <property type="entry name" value="CarboxyPept-like_regulatory"/>
</dbReference>
<keyword evidence="6" id="KW-0408">Iron</keyword>
<dbReference type="AlphaFoldDB" id="A0A4R8DVA4"/>
<dbReference type="SUPFAM" id="SSF49464">
    <property type="entry name" value="Carboxypeptidase regulatory domain-like"/>
    <property type="match status" value="1"/>
</dbReference>
<dbReference type="Pfam" id="PF00593">
    <property type="entry name" value="TonB_dep_Rec_b-barrel"/>
    <property type="match status" value="1"/>
</dbReference>
<dbReference type="InterPro" id="IPR000531">
    <property type="entry name" value="Beta-barrel_TonB"/>
</dbReference>
<dbReference type="RefSeq" id="WP_133994969.1">
    <property type="nucleotide sequence ID" value="NZ_SODV01000001.1"/>
</dbReference>
<keyword evidence="9 11" id="KW-0472">Membrane</keyword>
<comment type="similarity">
    <text evidence="11 12">Belongs to the TonB-dependent receptor family.</text>
</comment>
<dbReference type="PANTHER" id="PTHR32552:SF81">
    <property type="entry name" value="TONB-DEPENDENT OUTER MEMBRANE RECEPTOR"/>
    <property type="match status" value="1"/>
</dbReference>
<dbReference type="EMBL" id="SODV01000001">
    <property type="protein sequence ID" value="TDX02352.1"/>
    <property type="molecule type" value="Genomic_DNA"/>
</dbReference>
<reference evidence="16 17" key="1">
    <citation type="submission" date="2019-03" db="EMBL/GenBank/DDBJ databases">
        <title>Genomic Encyclopedia of Type Strains, Phase IV (KMG-IV): sequencing the most valuable type-strain genomes for metagenomic binning, comparative biology and taxonomic classification.</title>
        <authorList>
            <person name="Goeker M."/>
        </authorList>
    </citation>
    <scope>NUCLEOTIDE SEQUENCE [LARGE SCALE GENOMIC DNA]</scope>
    <source>
        <strain evidence="16 17">DSM 100059</strain>
    </source>
</reference>
<evidence type="ECO:0000256" key="4">
    <source>
        <dbReference type="ARBA" id="ARBA00022496"/>
    </source>
</evidence>
<evidence type="ECO:0000256" key="13">
    <source>
        <dbReference type="SAM" id="SignalP"/>
    </source>
</evidence>
<dbReference type="Proteomes" id="UP000294498">
    <property type="component" value="Unassembled WGS sequence"/>
</dbReference>
<dbReference type="PROSITE" id="PS52016">
    <property type="entry name" value="TONB_DEPENDENT_REC_3"/>
    <property type="match status" value="1"/>
</dbReference>
<keyword evidence="5 11" id="KW-0812">Transmembrane</keyword>
<comment type="subcellular location">
    <subcellularLocation>
        <location evidence="1 11">Cell outer membrane</location>
        <topology evidence="1 11">Multi-pass membrane protein</topology>
    </subcellularLocation>
</comment>
<dbReference type="SUPFAM" id="SSF56935">
    <property type="entry name" value="Porins"/>
    <property type="match status" value="1"/>
</dbReference>
<protein>
    <submittedName>
        <fullName evidence="16">Iron complex outermembrane receptor protein</fullName>
    </submittedName>
</protein>